<dbReference type="Proteomes" id="UP001247805">
    <property type="component" value="Unassembled WGS sequence"/>
</dbReference>
<protein>
    <submittedName>
        <fullName evidence="1">tRNA isopentenyl-2-thiomethyl-A-37 hydroxylase MiaE</fullName>
    </submittedName>
</protein>
<dbReference type="InterPro" id="IPR009078">
    <property type="entry name" value="Ferritin-like_SF"/>
</dbReference>
<evidence type="ECO:0000313" key="1">
    <source>
        <dbReference type="EMBL" id="MDU0354631.1"/>
    </source>
</evidence>
<dbReference type="PANTHER" id="PTHR42637:SF1">
    <property type="entry name" value="TRNA 2-(METHYLSULFANYL)-N(6)-ISOPENTENYLADENOSINE(37) HYDROXYLASE"/>
    <property type="match status" value="1"/>
</dbReference>
<reference evidence="1 2" key="1">
    <citation type="submission" date="2023-10" db="EMBL/GenBank/DDBJ databases">
        <title>Glaciecola aquimarina strain GGW-M5 nov., isolated from a coastal seawater.</title>
        <authorList>
            <person name="Bayburt H."/>
            <person name="Kim J.M."/>
            <person name="Choi B.J."/>
            <person name="Jeon C.O."/>
        </authorList>
    </citation>
    <scope>NUCLEOTIDE SEQUENCE [LARGE SCALE GENOMIC DNA]</scope>
    <source>
        <strain evidence="1 2">KCTC 32108</strain>
    </source>
</reference>
<evidence type="ECO:0000313" key="2">
    <source>
        <dbReference type="Proteomes" id="UP001247805"/>
    </source>
</evidence>
<dbReference type="InterPro" id="IPR012347">
    <property type="entry name" value="Ferritin-like"/>
</dbReference>
<name>A0ABU3SX92_9ALTE</name>
<dbReference type="NCBIfam" id="NF047790">
    <property type="entry name" value="tRNAmsioHdxaseMiaE"/>
    <property type="match status" value="1"/>
</dbReference>
<dbReference type="SUPFAM" id="SSF47240">
    <property type="entry name" value="Ferritin-like"/>
    <property type="match status" value="1"/>
</dbReference>
<sequence>MNISELLSPINSFLICETPQSWIDTAIQPKNLALLLVDHANCELKAAQTAMLLLRRYAVDKQSGEALLAWLKPFEDFVYRKVGDGDFSQHVNLSKKLISKSNFEHGDELIAKMVLLIKEELHHFQQVWEIMQNRGVEYQNLTASRYARGLMKHVRTHDPVKLPDTLICGAYIEARSCERFAKLAPYLDDELHKFYVSLLRSEARHFQDYLGLAEKISQEDISGRVRLIGEKEAALITSADTEFRFHSGVPNFS</sequence>
<dbReference type="EMBL" id="JAWDIO010000002">
    <property type="protein sequence ID" value="MDU0354631.1"/>
    <property type="molecule type" value="Genomic_DNA"/>
</dbReference>
<keyword evidence="2" id="KW-1185">Reference proteome</keyword>
<dbReference type="PANTHER" id="PTHR42637">
    <property type="entry name" value="TRNA-(MS[2]IO[6]A)-HYDROXYLASE"/>
    <property type="match status" value="1"/>
</dbReference>
<comment type="caution">
    <text evidence="1">The sequence shown here is derived from an EMBL/GenBank/DDBJ whole genome shotgun (WGS) entry which is preliminary data.</text>
</comment>
<dbReference type="CDD" id="cd07910">
    <property type="entry name" value="MiaE"/>
    <property type="match status" value="1"/>
</dbReference>
<dbReference type="Pfam" id="PF06175">
    <property type="entry name" value="MiaE"/>
    <property type="match status" value="1"/>
</dbReference>
<dbReference type="Gene3D" id="1.20.1260.10">
    <property type="match status" value="1"/>
</dbReference>
<gene>
    <name evidence="1" type="primary">miaE</name>
    <name evidence="1" type="ORF">RS130_12530</name>
</gene>
<dbReference type="InterPro" id="IPR010386">
    <property type="entry name" value="tRNA-Hydrxlase_MiaE"/>
</dbReference>
<dbReference type="RefSeq" id="WP_316026217.1">
    <property type="nucleotide sequence ID" value="NZ_JAWDIO010000002.1"/>
</dbReference>
<organism evidence="1 2">
    <name type="scientific">Paraglaciecola aquimarina</name>
    <dbReference type="NCBI Taxonomy" id="1235557"/>
    <lineage>
        <taxon>Bacteria</taxon>
        <taxon>Pseudomonadati</taxon>
        <taxon>Pseudomonadota</taxon>
        <taxon>Gammaproteobacteria</taxon>
        <taxon>Alteromonadales</taxon>
        <taxon>Alteromonadaceae</taxon>
        <taxon>Paraglaciecola</taxon>
    </lineage>
</organism>
<accession>A0ABU3SX92</accession>
<proteinExistence type="predicted"/>
<dbReference type="PIRSF" id="PIRSF020736">
    <property type="entry name" value="MiaE"/>
    <property type="match status" value="1"/>
</dbReference>